<protein>
    <submittedName>
        <fullName evidence="2">Uncharacterized protein</fullName>
    </submittedName>
</protein>
<feature type="compositionally biased region" description="Low complexity" evidence="1">
    <location>
        <begin position="210"/>
        <end position="224"/>
    </location>
</feature>
<evidence type="ECO:0000313" key="2">
    <source>
        <dbReference type="EMBL" id="MFB9075028.1"/>
    </source>
</evidence>
<name>A0ABV5G9A3_9MICC</name>
<feature type="region of interest" description="Disordered" evidence="1">
    <location>
        <begin position="182"/>
        <end position="224"/>
    </location>
</feature>
<dbReference type="Proteomes" id="UP001589575">
    <property type="component" value="Unassembled WGS sequence"/>
</dbReference>
<evidence type="ECO:0000313" key="3">
    <source>
        <dbReference type="Proteomes" id="UP001589575"/>
    </source>
</evidence>
<feature type="compositionally biased region" description="Gly residues" evidence="1">
    <location>
        <begin position="74"/>
        <end position="88"/>
    </location>
</feature>
<feature type="compositionally biased region" description="Basic and acidic residues" evidence="1">
    <location>
        <begin position="90"/>
        <end position="101"/>
    </location>
</feature>
<feature type="region of interest" description="Disordered" evidence="1">
    <location>
        <begin position="1"/>
        <end position="139"/>
    </location>
</feature>
<comment type="caution">
    <text evidence="2">The sequence shown here is derived from an EMBL/GenBank/DDBJ whole genome shotgun (WGS) entry which is preliminary data.</text>
</comment>
<feature type="compositionally biased region" description="Basic and acidic residues" evidence="1">
    <location>
        <begin position="200"/>
        <end position="209"/>
    </location>
</feature>
<evidence type="ECO:0000256" key="1">
    <source>
        <dbReference type="SAM" id="MobiDB-lite"/>
    </source>
</evidence>
<accession>A0ABV5G9A3</accession>
<keyword evidence="3" id="KW-1185">Reference proteome</keyword>
<proteinExistence type="predicted"/>
<sequence length="224" mass="24048">MLHTRPHLLGLLPGRARADRPADLRAAGHALTPPDGPDEGLVGLSVPHPRIRPGPDQHHQQQPQADVRGDEGSGGRGAPGGRTEGGPVAGDHEPQRGHDGLRPCQRSAHGPVGERPDEHVSPVHADHPEDRQRQGVGVRPGGGLAVLRVPAHARACLSAVVVTRRSSVLNSANSTRVRSFFTSKLDPPSRHRPTPLPRCLSRDRSRSERSSSSVVSFSVERSWR</sequence>
<reference evidence="2 3" key="1">
    <citation type="submission" date="2024-09" db="EMBL/GenBank/DDBJ databases">
        <authorList>
            <person name="Sun Q."/>
            <person name="Mori K."/>
        </authorList>
    </citation>
    <scope>NUCLEOTIDE SEQUENCE [LARGE SCALE GENOMIC DNA]</scope>
    <source>
        <strain evidence="2 3">CCM 7609</strain>
    </source>
</reference>
<gene>
    <name evidence="2" type="ORF">ACFFX0_29125</name>
</gene>
<dbReference type="EMBL" id="JBHMFI010000006">
    <property type="protein sequence ID" value="MFB9075028.1"/>
    <property type="molecule type" value="Genomic_DNA"/>
</dbReference>
<organism evidence="2 3">
    <name type="scientific">Citricoccus parietis</name>
    <dbReference type="NCBI Taxonomy" id="592307"/>
    <lineage>
        <taxon>Bacteria</taxon>
        <taxon>Bacillati</taxon>
        <taxon>Actinomycetota</taxon>
        <taxon>Actinomycetes</taxon>
        <taxon>Micrococcales</taxon>
        <taxon>Micrococcaceae</taxon>
        <taxon>Citricoccus</taxon>
    </lineage>
</organism>
<feature type="compositionally biased region" description="Basic and acidic residues" evidence="1">
    <location>
        <begin position="112"/>
        <end position="133"/>
    </location>
</feature>